<dbReference type="InterPro" id="IPR044974">
    <property type="entry name" value="Disease_R_plants"/>
</dbReference>
<dbReference type="PANTHER" id="PTHR11017">
    <property type="entry name" value="LEUCINE-RICH REPEAT-CONTAINING PROTEIN"/>
    <property type="match status" value="1"/>
</dbReference>
<dbReference type="Proteomes" id="UP000238479">
    <property type="component" value="Chromosome 6"/>
</dbReference>
<evidence type="ECO:0000256" key="1">
    <source>
        <dbReference type="ARBA" id="ARBA00022737"/>
    </source>
</evidence>
<proteinExistence type="predicted"/>
<keyword evidence="1" id="KW-0677">Repeat</keyword>
<organism evidence="3 4">
    <name type="scientific">Rosa chinensis</name>
    <name type="common">China rose</name>
    <dbReference type="NCBI Taxonomy" id="74649"/>
    <lineage>
        <taxon>Eukaryota</taxon>
        <taxon>Viridiplantae</taxon>
        <taxon>Streptophyta</taxon>
        <taxon>Embryophyta</taxon>
        <taxon>Tracheophyta</taxon>
        <taxon>Spermatophyta</taxon>
        <taxon>Magnoliopsida</taxon>
        <taxon>eudicotyledons</taxon>
        <taxon>Gunneridae</taxon>
        <taxon>Pentapetalae</taxon>
        <taxon>rosids</taxon>
        <taxon>fabids</taxon>
        <taxon>Rosales</taxon>
        <taxon>Rosaceae</taxon>
        <taxon>Rosoideae</taxon>
        <taxon>Rosoideae incertae sedis</taxon>
        <taxon>Rosa</taxon>
    </lineage>
</organism>
<protein>
    <submittedName>
        <fullName evidence="3">Putative winged helix-turn-helix DNA-binding domain-containing protein</fullName>
    </submittedName>
</protein>
<dbReference type="Pfam" id="PF23282">
    <property type="entry name" value="WHD_ROQ1"/>
    <property type="match status" value="1"/>
</dbReference>
<keyword evidence="4" id="KW-1185">Reference proteome</keyword>
<dbReference type="AlphaFoldDB" id="A0A2P6PQ78"/>
<evidence type="ECO:0000313" key="3">
    <source>
        <dbReference type="EMBL" id="PRQ24074.1"/>
    </source>
</evidence>
<gene>
    <name evidence="3" type="ORF">RchiOBHm_Chr6g0268381</name>
</gene>
<evidence type="ECO:0000259" key="2">
    <source>
        <dbReference type="Pfam" id="PF23282"/>
    </source>
</evidence>
<dbReference type="GO" id="GO:0003677">
    <property type="term" value="F:DNA binding"/>
    <property type="evidence" value="ECO:0007669"/>
    <property type="project" value="UniProtKB-KW"/>
</dbReference>
<reference evidence="3 4" key="1">
    <citation type="journal article" date="2018" name="Nat. Genet.">
        <title>The Rosa genome provides new insights in the design of modern roses.</title>
        <authorList>
            <person name="Bendahmane M."/>
        </authorList>
    </citation>
    <scope>NUCLEOTIDE SEQUENCE [LARGE SCALE GENOMIC DNA]</scope>
    <source>
        <strain evidence="4">cv. Old Blush</strain>
    </source>
</reference>
<dbReference type="InterPro" id="IPR036390">
    <property type="entry name" value="WH_DNA-bd_sf"/>
</dbReference>
<dbReference type="GO" id="GO:0006952">
    <property type="term" value="P:defense response"/>
    <property type="evidence" value="ECO:0007669"/>
    <property type="project" value="InterPro"/>
</dbReference>
<comment type="caution">
    <text evidence="3">The sequence shown here is derived from an EMBL/GenBank/DDBJ whole genome shotgun (WGS) entry which is preliminary data.</text>
</comment>
<dbReference type="Gramene" id="PRQ24074">
    <property type="protein sequence ID" value="PRQ24074"/>
    <property type="gene ID" value="RchiOBHm_Chr6g0268381"/>
</dbReference>
<dbReference type="PANTHER" id="PTHR11017:SF570">
    <property type="entry name" value="DISEASE RESISTANCE PROTEIN (TIR-NBS CLASS)-RELATED"/>
    <property type="match status" value="1"/>
</dbReference>
<dbReference type="OMA" id="WTENTDG"/>
<feature type="domain" description="Disease resistance protein Roq1-like winged-helix" evidence="2">
    <location>
        <begin position="28"/>
        <end position="96"/>
    </location>
</feature>
<sequence>MLDGFKKNPPRHIQDILKVSYDGLGKIEKEVFLDIACFFKGWNRNDVIQILEGCDRINPEHSIKVLKEKALIYVDVYGQICMHDLLEEMGKDKVLQESTEPGKRSRLWHHKDVQDVLTENTVRNK</sequence>
<keyword evidence="3" id="KW-0238">DNA-binding</keyword>
<accession>A0A2P6PQ78</accession>
<name>A0A2P6PQ78_ROSCH</name>
<dbReference type="EMBL" id="PDCK01000044">
    <property type="protein sequence ID" value="PRQ24074.1"/>
    <property type="molecule type" value="Genomic_DNA"/>
</dbReference>
<dbReference type="InterPro" id="IPR058192">
    <property type="entry name" value="WHD_ROQ1-like"/>
</dbReference>
<dbReference type="SUPFAM" id="SSF46785">
    <property type="entry name" value="Winged helix' DNA-binding domain"/>
    <property type="match status" value="1"/>
</dbReference>
<evidence type="ECO:0000313" key="4">
    <source>
        <dbReference type="Proteomes" id="UP000238479"/>
    </source>
</evidence>